<reference evidence="3" key="1">
    <citation type="submission" date="2016-10" db="EMBL/GenBank/DDBJ databases">
        <authorList>
            <person name="Varghese N."/>
            <person name="Submissions S."/>
        </authorList>
    </citation>
    <scope>NUCLEOTIDE SEQUENCE [LARGE SCALE GENOMIC DNA]</scope>
    <source>
        <strain>GEY</strain>
        <strain evidence="3">DSM 9560</strain>
    </source>
</reference>
<dbReference type="AlphaFoldDB" id="A0A1I2AX31"/>
<evidence type="ECO:0000256" key="1">
    <source>
        <dbReference type="SAM" id="MobiDB-lite"/>
    </source>
</evidence>
<accession>A0A1I2AX31</accession>
<evidence type="ECO:0000313" key="3">
    <source>
        <dbReference type="Proteomes" id="UP000199513"/>
    </source>
</evidence>
<proteinExistence type="predicted"/>
<feature type="compositionally biased region" description="Acidic residues" evidence="1">
    <location>
        <begin position="35"/>
        <end position="55"/>
    </location>
</feature>
<gene>
    <name evidence="2" type="ORF">SAMN04488541_100248</name>
</gene>
<protein>
    <submittedName>
        <fullName evidence="2">Uncharacterized protein</fullName>
    </submittedName>
</protein>
<dbReference type="EMBL" id="FONY01000002">
    <property type="protein sequence ID" value="SFE48545.1"/>
    <property type="molecule type" value="Genomic_DNA"/>
</dbReference>
<dbReference type="Proteomes" id="UP000199513">
    <property type="component" value="Unassembled WGS sequence"/>
</dbReference>
<evidence type="ECO:0000313" key="2">
    <source>
        <dbReference type="EMBL" id="SFE48545.1"/>
    </source>
</evidence>
<feature type="compositionally biased region" description="Basic and acidic residues" evidence="1">
    <location>
        <begin position="1"/>
        <end position="12"/>
    </location>
</feature>
<sequence length="55" mass="6466">MEKQMNNSEEKQNPLLFLTEDNSNSEIQDAKMNSIEDEEGDIYDNYDAYDAEEEK</sequence>
<dbReference type="RefSeq" id="WP_177217226.1">
    <property type="nucleotide sequence ID" value="NZ_FONY01000002.1"/>
</dbReference>
<keyword evidence="3" id="KW-1185">Reference proteome</keyword>
<organism evidence="2 3">
    <name type="scientific">Thermoflexibacter ruber</name>
    <dbReference type="NCBI Taxonomy" id="1003"/>
    <lineage>
        <taxon>Bacteria</taxon>
        <taxon>Pseudomonadati</taxon>
        <taxon>Bacteroidota</taxon>
        <taxon>Cytophagia</taxon>
        <taxon>Cytophagales</taxon>
        <taxon>Thermoflexibacteraceae</taxon>
        <taxon>Thermoflexibacter</taxon>
    </lineage>
</organism>
<feature type="region of interest" description="Disordered" evidence="1">
    <location>
        <begin position="1"/>
        <end position="55"/>
    </location>
</feature>
<name>A0A1I2AX31_9BACT</name>